<dbReference type="PROSITE" id="PS00107">
    <property type="entry name" value="PROTEIN_KINASE_ATP"/>
    <property type="match status" value="1"/>
</dbReference>
<dbReference type="GeneID" id="94845233"/>
<evidence type="ECO:0000313" key="3">
    <source>
        <dbReference type="EMBL" id="OHS97775.1"/>
    </source>
</evidence>
<evidence type="ECO:0000259" key="2">
    <source>
        <dbReference type="PROSITE" id="PS50011"/>
    </source>
</evidence>
<feature type="binding site" evidence="1">
    <location>
        <position position="38"/>
    </location>
    <ligand>
        <name>ATP</name>
        <dbReference type="ChEBI" id="CHEBI:30616"/>
    </ligand>
</feature>
<feature type="domain" description="Protein kinase" evidence="2">
    <location>
        <begin position="9"/>
        <end position="108"/>
    </location>
</feature>
<dbReference type="InterPro" id="IPR017441">
    <property type="entry name" value="Protein_kinase_ATP_BS"/>
</dbReference>
<name>A0A1J4JHQ0_9EUKA</name>
<gene>
    <name evidence="3" type="ORF">TRFO_35909</name>
</gene>
<dbReference type="PROSITE" id="PS50011">
    <property type="entry name" value="PROTEIN_KINASE_DOM"/>
    <property type="match status" value="1"/>
</dbReference>
<evidence type="ECO:0000313" key="4">
    <source>
        <dbReference type="Proteomes" id="UP000179807"/>
    </source>
</evidence>
<accession>A0A1J4JHQ0</accession>
<reference evidence="3" key="1">
    <citation type="submission" date="2016-10" db="EMBL/GenBank/DDBJ databases">
        <authorList>
            <person name="Benchimol M."/>
            <person name="Almeida L.G."/>
            <person name="Vasconcelos A.T."/>
            <person name="Perreira-Neves A."/>
            <person name="Rosa I.A."/>
            <person name="Tasca T."/>
            <person name="Bogo M.R."/>
            <person name="de Souza W."/>
        </authorList>
    </citation>
    <scope>NUCLEOTIDE SEQUENCE [LARGE SCALE GENOMIC DNA]</scope>
    <source>
        <strain evidence="3">K</strain>
    </source>
</reference>
<dbReference type="GO" id="GO:0010506">
    <property type="term" value="P:regulation of autophagy"/>
    <property type="evidence" value="ECO:0007669"/>
    <property type="project" value="InterPro"/>
</dbReference>
<dbReference type="GO" id="GO:0004674">
    <property type="term" value="F:protein serine/threonine kinase activity"/>
    <property type="evidence" value="ECO:0007669"/>
    <property type="project" value="InterPro"/>
</dbReference>
<keyword evidence="1" id="KW-0547">Nucleotide-binding</keyword>
<keyword evidence="1" id="KW-0067">ATP-binding</keyword>
<dbReference type="GO" id="GO:0005524">
    <property type="term" value="F:ATP binding"/>
    <property type="evidence" value="ECO:0007669"/>
    <property type="project" value="UniProtKB-UniRule"/>
</dbReference>
<dbReference type="RefSeq" id="XP_068350912.1">
    <property type="nucleotide sequence ID" value="XM_068510529.1"/>
</dbReference>
<dbReference type="Proteomes" id="UP000179807">
    <property type="component" value="Unassembled WGS sequence"/>
</dbReference>
<dbReference type="Pfam" id="PF00069">
    <property type="entry name" value="Pkinase"/>
    <property type="match status" value="1"/>
</dbReference>
<organism evidence="3 4">
    <name type="scientific">Tritrichomonas foetus</name>
    <dbReference type="NCBI Taxonomy" id="1144522"/>
    <lineage>
        <taxon>Eukaryota</taxon>
        <taxon>Metamonada</taxon>
        <taxon>Parabasalia</taxon>
        <taxon>Tritrichomonadida</taxon>
        <taxon>Tritrichomonadidae</taxon>
        <taxon>Tritrichomonas</taxon>
    </lineage>
</organism>
<dbReference type="AlphaFoldDB" id="A0A1J4JHQ0"/>
<proteinExistence type="predicted"/>
<dbReference type="PANTHER" id="PTHR24348">
    <property type="entry name" value="SERINE/THREONINE-PROTEIN KINASE UNC-51-RELATED"/>
    <property type="match status" value="1"/>
</dbReference>
<dbReference type="InterPro" id="IPR011009">
    <property type="entry name" value="Kinase-like_dom_sf"/>
</dbReference>
<dbReference type="GO" id="GO:0005737">
    <property type="term" value="C:cytoplasm"/>
    <property type="evidence" value="ECO:0007669"/>
    <property type="project" value="TreeGrafter"/>
</dbReference>
<dbReference type="EMBL" id="MLAK01001094">
    <property type="protein sequence ID" value="OHS97775.1"/>
    <property type="molecule type" value="Genomic_DNA"/>
</dbReference>
<protein>
    <recommendedName>
        <fullName evidence="2">Protein kinase domain-containing protein</fullName>
    </recommendedName>
</protein>
<comment type="caution">
    <text evidence="3">The sequence shown here is derived from an EMBL/GenBank/DDBJ whole genome shotgun (WGS) entry which is preliminary data.</text>
</comment>
<evidence type="ECO:0000256" key="1">
    <source>
        <dbReference type="PROSITE-ProRule" id="PRU10141"/>
    </source>
</evidence>
<dbReference type="OrthoDB" id="71777at2759"/>
<dbReference type="VEuPathDB" id="TrichDB:TRFO_35909"/>
<dbReference type="SUPFAM" id="SSF56112">
    <property type="entry name" value="Protein kinase-like (PK-like)"/>
    <property type="match status" value="1"/>
</dbReference>
<sequence>MEPIIKGDYLVSRIIGIGSSSSVYIGKHYAIDFPVAIKMLNADKEKESIESEIELMRELSHHNIIELYDVVEEEGNISLIMEYASGGSIQNVLPLKNEQTLFTYFSQI</sequence>
<dbReference type="InterPro" id="IPR000719">
    <property type="entry name" value="Prot_kinase_dom"/>
</dbReference>
<dbReference type="Gene3D" id="1.10.510.10">
    <property type="entry name" value="Transferase(Phosphotransferase) domain 1"/>
    <property type="match status" value="1"/>
</dbReference>
<keyword evidence="4" id="KW-1185">Reference proteome</keyword>
<dbReference type="InterPro" id="IPR045269">
    <property type="entry name" value="Atg1-like"/>
</dbReference>